<reference evidence="1" key="1">
    <citation type="submission" date="2021-02" db="EMBL/GenBank/DDBJ databases">
        <authorList>
            <person name="Nieuwenhuis M."/>
            <person name="Van De Peppel L.J.J."/>
        </authorList>
    </citation>
    <scope>NUCLEOTIDE SEQUENCE</scope>
    <source>
        <strain evidence="1">D49</strain>
    </source>
</reference>
<dbReference type="EMBL" id="JABCKI010006186">
    <property type="protein sequence ID" value="KAG5635079.1"/>
    <property type="molecule type" value="Genomic_DNA"/>
</dbReference>
<keyword evidence="2" id="KW-1185">Reference proteome</keyword>
<dbReference type="AlphaFoldDB" id="A0A9P7FN80"/>
<protein>
    <submittedName>
        <fullName evidence="1">Uncharacterized protein</fullName>
    </submittedName>
</protein>
<comment type="caution">
    <text evidence="1">The sequence shown here is derived from an EMBL/GenBank/DDBJ whole genome shotgun (WGS) entry which is preliminary data.</text>
</comment>
<dbReference type="Proteomes" id="UP000717328">
    <property type="component" value="Unassembled WGS sequence"/>
</dbReference>
<evidence type="ECO:0000313" key="2">
    <source>
        <dbReference type="Proteomes" id="UP000717328"/>
    </source>
</evidence>
<accession>A0A9P7FN80</accession>
<evidence type="ECO:0000313" key="1">
    <source>
        <dbReference type="EMBL" id="KAG5635079.1"/>
    </source>
</evidence>
<reference evidence="1" key="2">
    <citation type="submission" date="2021-10" db="EMBL/GenBank/DDBJ databases">
        <title>Phylogenomics reveals ancestral predisposition of the termite-cultivated fungus Termitomyces towards a domesticated lifestyle.</title>
        <authorList>
            <person name="Auxier B."/>
            <person name="Grum-Grzhimaylo A."/>
            <person name="Cardenas M.E."/>
            <person name="Lodge J.D."/>
            <person name="Laessoe T."/>
            <person name="Pedersen O."/>
            <person name="Smith M.E."/>
            <person name="Kuyper T.W."/>
            <person name="Franco-Molano E.A."/>
            <person name="Baroni T.J."/>
            <person name="Aanen D.K."/>
        </authorList>
    </citation>
    <scope>NUCLEOTIDE SEQUENCE</scope>
    <source>
        <strain evidence="1">D49</strain>
    </source>
</reference>
<dbReference type="OrthoDB" id="2967395at2759"/>
<name>A0A9P7FN80_9AGAR</name>
<gene>
    <name evidence="1" type="ORF">H0H81_012502</name>
</gene>
<proteinExistence type="predicted"/>
<sequence length="183" mass="21577">MCYSKKYGKVMLSARFESGQIDPTNPARAIFTDTDCEPEMREILAKRLRSELEYGNPAHEPKIMVHLRRDWINDTAIPGLEVDFDNLTVSCDWRGLHSAMFREERELMRRKAAWYREQKSGFAAMKAQVDNGKMDQMDMLDRALMTFGKSWDDQRKVLRRERICREVLENEGVKWTWYGNEDA</sequence>
<organism evidence="1 2">
    <name type="scientific">Sphagnurus paluster</name>
    <dbReference type="NCBI Taxonomy" id="117069"/>
    <lineage>
        <taxon>Eukaryota</taxon>
        <taxon>Fungi</taxon>
        <taxon>Dikarya</taxon>
        <taxon>Basidiomycota</taxon>
        <taxon>Agaricomycotina</taxon>
        <taxon>Agaricomycetes</taxon>
        <taxon>Agaricomycetidae</taxon>
        <taxon>Agaricales</taxon>
        <taxon>Tricholomatineae</taxon>
        <taxon>Lyophyllaceae</taxon>
        <taxon>Sphagnurus</taxon>
    </lineage>
</organism>